<keyword evidence="2" id="KW-1185">Reference proteome</keyword>
<dbReference type="AlphaFoldDB" id="A0A5P8VU05"/>
<dbReference type="EMBL" id="CP045226">
    <property type="protein sequence ID" value="QFS43860.1"/>
    <property type="molecule type" value="Genomic_DNA"/>
</dbReference>
<gene>
    <name evidence="1" type="ORF">GXM_01333</name>
</gene>
<name>A0A5P8VU05_9NOSO</name>
<dbReference type="KEGG" id="nsh:GXM_01333"/>
<evidence type="ECO:0000313" key="1">
    <source>
        <dbReference type="EMBL" id="QFS43860.1"/>
    </source>
</evidence>
<organism evidence="1 2">
    <name type="scientific">Nostoc sphaeroides CCNUC1</name>
    <dbReference type="NCBI Taxonomy" id="2653204"/>
    <lineage>
        <taxon>Bacteria</taxon>
        <taxon>Bacillati</taxon>
        <taxon>Cyanobacteriota</taxon>
        <taxon>Cyanophyceae</taxon>
        <taxon>Nostocales</taxon>
        <taxon>Nostocaceae</taxon>
        <taxon>Nostoc</taxon>
    </lineage>
</organism>
<accession>A0A5P8VU05</accession>
<reference evidence="1 2" key="1">
    <citation type="submission" date="2019-10" db="EMBL/GenBank/DDBJ databases">
        <title>Genomic and transcriptomic insights into the perfect genentic adaptation of a filamentous nitrogen-fixing cyanobacterium to rice fields.</title>
        <authorList>
            <person name="Chen Z."/>
        </authorList>
    </citation>
    <scope>NUCLEOTIDE SEQUENCE [LARGE SCALE GENOMIC DNA]</scope>
    <source>
        <strain evidence="1">CCNUC1</strain>
    </source>
</reference>
<proteinExistence type="predicted"/>
<dbReference type="Proteomes" id="UP000326678">
    <property type="component" value="Chromosome Gxm1"/>
</dbReference>
<evidence type="ECO:0000313" key="2">
    <source>
        <dbReference type="Proteomes" id="UP000326678"/>
    </source>
</evidence>
<sequence length="42" mass="4768">MWTANNDARSYAIIGNPAVSLVVSDSLFYCAEKYMCYLLFLL</sequence>
<protein>
    <submittedName>
        <fullName evidence="1">Uncharacterized protein</fullName>
    </submittedName>
</protein>